<evidence type="ECO:0000259" key="4">
    <source>
        <dbReference type="PROSITE" id="PS51352"/>
    </source>
</evidence>
<keyword evidence="6" id="KW-1185">Reference proteome</keyword>
<keyword evidence="3 5" id="KW-0575">Peroxidase</keyword>
<dbReference type="CDD" id="cd03014">
    <property type="entry name" value="PRX_Atyp2cys"/>
    <property type="match status" value="1"/>
</dbReference>
<dbReference type="InterPro" id="IPR050455">
    <property type="entry name" value="Tpx_Peroxidase_subfamily"/>
</dbReference>
<dbReference type="AlphaFoldDB" id="A0A7G8PXI3"/>
<keyword evidence="1 3" id="KW-1015">Disulfide bond</keyword>
<keyword evidence="3" id="KW-0049">Antioxidant</keyword>
<feature type="disulfide bond" description="Redox-active" evidence="3">
    <location>
        <begin position="60"/>
        <end position="94"/>
    </location>
</feature>
<evidence type="ECO:0000256" key="3">
    <source>
        <dbReference type="HAMAP-Rule" id="MF_00269"/>
    </source>
</evidence>
<name>A0A7G8PXI3_9FLAO</name>
<dbReference type="PANTHER" id="PTHR43110">
    <property type="entry name" value="THIOL PEROXIDASE"/>
    <property type="match status" value="1"/>
</dbReference>
<feature type="active site" description="Cysteine sulfenic acid (-SOH) intermediate" evidence="3">
    <location>
        <position position="60"/>
    </location>
</feature>
<dbReference type="Proteomes" id="UP000515514">
    <property type="component" value="Chromosome"/>
</dbReference>
<dbReference type="KEGG" id="alti:ALE3EI_2514"/>
<gene>
    <name evidence="3" type="primary">tpx</name>
    <name evidence="5" type="ORF">ALE3EI_2514</name>
</gene>
<organism evidence="5 6">
    <name type="scientific">Constantimarinum furrinae</name>
    <dbReference type="NCBI Taxonomy" id="2562285"/>
    <lineage>
        <taxon>Bacteria</taxon>
        <taxon>Pseudomonadati</taxon>
        <taxon>Bacteroidota</taxon>
        <taxon>Flavobacteriia</taxon>
        <taxon>Flavobacteriales</taxon>
        <taxon>Flavobacteriaceae</taxon>
        <taxon>Altibacter/Constantimarinum group</taxon>
        <taxon>Constantimarinum</taxon>
    </lineage>
</organism>
<dbReference type="PROSITE" id="PS51352">
    <property type="entry name" value="THIOREDOXIN_2"/>
    <property type="match status" value="1"/>
</dbReference>
<comment type="subunit">
    <text evidence="3">Homodimer.</text>
</comment>
<feature type="domain" description="Thioredoxin" evidence="4">
    <location>
        <begin position="18"/>
        <end position="166"/>
    </location>
</feature>
<dbReference type="Gene3D" id="3.40.30.10">
    <property type="entry name" value="Glutaredoxin"/>
    <property type="match status" value="1"/>
</dbReference>
<dbReference type="NCBIfam" id="NF001808">
    <property type="entry name" value="PRK00522.1"/>
    <property type="match status" value="1"/>
</dbReference>
<comment type="similarity">
    <text evidence="3">Belongs to the peroxiredoxin family. Tpx subfamily.</text>
</comment>
<dbReference type="SUPFAM" id="SSF52833">
    <property type="entry name" value="Thioredoxin-like"/>
    <property type="match status" value="1"/>
</dbReference>
<evidence type="ECO:0000256" key="2">
    <source>
        <dbReference type="ARBA" id="ARBA00023284"/>
    </source>
</evidence>
<sequence>MAKITLGGNPVETLGSLPDVGSKAPEFTLITTDLSSKSLSEYKGVKVLLNIFPSIDTGICATSTRKFNVEAAGLENTRVLCISRDTPFAQKRFCAAEGIEHVEMLSDFNKGSFGKDYNLEMIDGAMQGFHSRAIVVLDEFGTVLYKEQVPEIGKEPDYKAALNAIT</sequence>
<dbReference type="InterPro" id="IPR013766">
    <property type="entry name" value="Thioredoxin_domain"/>
</dbReference>
<keyword evidence="2 3" id="KW-0676">Redox-active center</keyword>
<comment type="function">
    <text evidence="3">Thiol-specific peroxidase that catalyzes the reduction of hydrogen peroxide and organic hydroperoxides to water and alcohols, respectively. Plays a role in cell protection against oxidative stress by detoxifying peroxides.</text>
</comment>
<dbReference type="EC" id="1.11.1.24" evidence="3"/>
<dbReference type="RefSeq" id="WP_186989213.1">
    <property type="nucleotide sequence ID" value="NZ_CP052909.1"/>
</dbReference>
<evidence type="ECO:0000313" key="6">
    <source>
        <dbReference type="Proteomes" id="UP000515514"/>
    </source>
</evidence>
<dbReference type="PANTHER" id="PTHR43110:SF1">
    <property type="entry name" value="THIOL PEROXIDASE"/>
    <property type="match status" value="1"/>
</dbReference>
<proteinExistence type="inferred from homology"/>
<dbReference type="GO" id="GO:0008379">
    <property type="term" value="F:thioredoxin peroxidase activity"/>
    <property type="evidence" value="ECO:0007669"/>
    <property type="project" value="UniProtKB-UniRule"/>
</dbReference>
<dbReference type="InterPro" id="IPR013740">
    <property type="entry name" value="Redoxin"/>
</dbReference>
<evidence type="ECO:0000256" key="1">
    <source>
        <dbReference type="ARBA" id="ARBA00023157"/>
    </source>
</evidence>
<comment type="miscellaneous">
    <text evidence="3">The active site is a conserved redox-active cysteine residue, the peroxidatic cysteine (C(P)), which makes the nucleophilic attack on the peroxide substrate. The peroxide oxidizes the C(P)-SH to cysteine sulfenic acid (C(P)-SOH), which then reacts with another cysteine residue, the resolving cysteine (C(R)), to form a disulfide bridge. The disulfide is subsequently reduced by an appropriate electron donor to complete the catalytic cycle. In this atypical 2-Cys peroxiredoxin, C(R) is present in the same subunit to form an intramolecular disulfide. The disulfide is subsequently reduced by thioredoxin.</text>
</comment>
<dbReference type="InterPro" id="IPR002065">
    <property type="entry name" value="TPX"/>
</dbReference>
<dbReference type="Pfam" id="PF08534">
    <property type="entry name" value="Redoxin"/>
    <property type="match status" value="1"/>
</dbReference>
<dbReference type="HAMAP" id="MF_00269">
    <property type="entry name" value="Tpx"/>
    <property type="match status" value="1"/>
</dbReference>
<dbReference type="InterPro" id="IPR036249">
    <property type="entry name" value="Thioredoxin-like_sf"/>
</dbReference>
<protein>
    <recommendedName>
        <fullName evidence="3">Thiol peroxidase</fullName>
        <shortName evidence="3">Tpx</shortName>
        <ecNumber evidence="3">1.11.1.24</ecNumber>
    </recommendedName>
    <alternativeName>
        <fullName evidence="3">Peroxiredoxin tpx</fullName>
        <shortName evidence="3">Prx</shortName>
    </alternativeName>
    <alternativeName>
        <fullName evidence="3">Thioredoxin peroxidase</fullName>
    </alternativeName>
    <alternativeName>
        <fullName evidence="3">Thioredoxin-dependent peroxiredoxin</fullName>
    </alternativeName>
</protein>
<comment type="catalytic activity">
    <reaction evidence="3">
        <text>a hydroperoxide + [thioredoxin]-dithiol = an alcohol + [thioredoxin]-disulfide + H2O</text>
        <dbReference type="Rhea" id="RHEA:62620"/>
        <dbReference type="Rhea" id="RHEA-COMP:10698"/>
        <dbReference type="Rhea" id="RHEA-COMP:10700"/>
        <dbReference type="ChEBI" id="CHEBI:15377"/>
        <dbReference type="ChEBI" id="CHEBI:29950"/>
        <dbReference type="ChEBI" id="CHEBI:30879"/>
        <dbReference type="ChEBI" id="CHEBI:35924"/>
        <dbReference type="ChEBI" id="CHEBI:50058"/>
        <dbReference type="EC" id="1.11.1.24"/>
    </reaction>
</comment>
<reference evidence="5 6" key="1">
    <citation type="submission" date="2020-04" db="EMBL/GenBank/DDBJ databases">
        <title>Genome sequence of Altibacter aquimarinus strain ALE3EI.</title>
        <authorList>
            <person name="Oh H.-M."/>
            <person name="Jang D."/>
        </authorList>
    </citation>
    <scope>NUCLEOTIDE SEQUENCE [LARGE SCALE GENOMIC DNA]</scope>
    <source>
        <strain evidence="5 6">ALE3EI</strain>
    </source>
</reference>
<accession>A0A7G8PXI3</accession>
<evidence type="ECO:0000313" key="5">
    <source>
        <dbReference type="EMBL" id="QNJ99049.1"/>
    </source>
</evidence>
<keyword evidence="3" id="KW-0560">Oxidoreductase</keyword>
<dbReference type="EMBL" id="CP052909">
    <property type="protein sequence ID" value="QNJ99049.1"/>
    <property type="molecule type" value="Genomic_DNA"/>
</dbReference>